<organism evidence="1 2">
    <name type="scientific">Fictibacillus barbaricus</name>
    <dbReference type="NCBI Taxonomy" id="182136"/>
    <lineage>
        <taxon>Bacteria</taxon>
        <taxon>Bacillati</taxon>
        <taxon>Bacillota</taxon>
        <taxon>Bacilli</taxon>
        <taxon>Bacillales</taxon>
        <taxon>Fictibacillaceae</taxon>
        <taxon>Fictibacillus</taxon>
    </lineage>
</organism>
<dbReference type="Proteomes" id="UP001258181">
    <property type="component" value="Unassembled WGS sequence"/>
</dbReference>
<proteinExistence type="predicted"/>
<evidence type="ECO:0000313" key="1">
    <source>
        <dbReference type="EMBL" id="MDR7071702.1"/>
    </source>
</evidence>
<dbReference type="EMBL" id="JAVDWA010000001">
    <property type="protein sequence ID" value="MDR7071702.1"/>
    <property type="molecule type" value="Genomic_DNA"/>
</dbReference>
<name>A0ABU1TWU4_9BACL</name>
<gene>
    <name evidence="1" type="ORF">J2X07_000677</name>
</gene>
<keyword evidence="2" id="KW-1185">Reference proteome</keyword>
<comment type="caution">
    <text evidence="1">The sequence shown here is derived from an EMBL/GenBank/DDBJ whole genome shotgun (WGS) entry which is preliminary data.</text>
</comment>
<sequence>MEKEQANLIIKVMVEWMKQPSLKYEVQKLPLINDELPSFHQWTKRKTVLAAFSVSIPEENGYHFLFIDWHRNDNFYLVIYTQNKSTTVAEIQRIAIINDVPHLTWTYNPLKRDGKNDVRKSYFKQTFGSLNVQVPVPLKSNDVELFMERLFKLSHNRMRADKAHEIFDI</sequence>
<reference evidence="1 2" key="1">
    <citation type="submission" date="2023-07" db="EMBL/GenBank/DDBJ databases">
        <title>Sorghum-associated microbial communities from plants grown in Nebraska, USA.</title>
        <authorList>
            <person name="Schachtman D."/>
        </authorList>
    </citation>
    <scope>NUCLEOTIDE SEQUENCE [LARGE SCALE GENOMIC DNA]</scope>
    <source>
        <strain evidence="1 2">BE211</strain>
    </source>
</reference>
<protein>
    <submittedName>
        <fullName evidence="1">Uncharacterized protein</fullName>
    </submittedName>
</protein>
<evidence type="ECO:0000313" key="2">
    <source>
        <dbReference type="Proteomes" id="UP001258181"/>
    </source>
</evidence>
<dbReference type="RefSeq" id="WP_310256394.1">
    <property type="nucleotide sequence ID" value="NZ_JAVDWA010000001.1"/>
</dbReference>
<accession>A0ABU1TWU4</accession>